<organism evidence="2 3">
    <name type="scientific">Aquincola tertiaricarbonis</name>
    <dbReference type="NCBI Taxonomy" id="391953"/>
    <lineage>
        <taxon>Bacteria</taxon>
        <taxon>Pseudomonadati</taxon>
        <taxon>Pseudomonadota</taxon>
        <taxon>Betaproteobacteria</taxon>
        <taxon>Burkholderiales</taxon>
        <taxon>Sphaerotilaceae</taxon>
        <taxon>Aquincola</taxon>
    </lineage>
</organism>
<reference evidence="2" key="1">
    <citation type="submission" date="2022-05" db="EMBL/GenBank/DDBJ databases">
        <title>An RpoN-dependent PEP-CTERM gene is involved in floc formation of an Aquincola tertiaricarbonis strain.</title>
        <authorList>
            <person name="Qiu D."/>
            <person name="Xia M."/>
        </authorList>
    </citation>
    <scope>NUCLEOTIDE SEQUENCE</scope>
    <source>
        <strain evidence="2">RN12</strain>
    </source>
</reference>
<evidence type="ECO:0000313" key="2">
    <source>
        <dbReference type="EMBL" id="URI08571.1"/>
    </source>
</evidence>
<feature type="domain" description="CHASE3" evidence="1">
    <location>
        <begin position="1"/>
        <end position="74"/>
    </location>
</feature>
<dbReference type="EMBL" id="CP097636">
    <property type="protein sequence ID" value="URI08571.1"/>
    <property type="molecule type" value="Genomic_DNA"/>
</dbReference>
<evidence type="ECO:0000259" key="1">
    <source>
        <dbReference type="Pfam" id="PF05227"/>
    </source>
</evidence>
<dbReference type="InterPro" id="IPR007891">
    <property type="entry name" value="CHASE3"/>
</dbReference>
<sequence>MVDIETGLRGFIASGDERFLEPLKQGRQDFKQHFNEAKSLTSDNATQQDRLAKMDERHQAFLKVAESLMTLRRAVTAGTAT</sequence>
<accession>A0ABY4SBZ7</accession>
<dbReference type="Pfam" id="PF05227">
    <property type="entry name" value="CHASE3"/>
    <property type="match status" value="1"/>
</dbReference>
<gene>
    <name evidence="2" type="ORF">MW290_23610</name>
</gene>
<name>A0ABY4SBZ7_AQUTE</name>
<dbReference type="CDD" id="cd19410">
    <property type="entry name" value="HK9-like_sensor"/>
    <property type="match status" value="1"/>
</dbReference>
<evidence type="ECO:0000313" key="3">
    <source>
        <dbReference type="Proteomes" id="UP001056201"/>
    </source>
</evidence>
<keyword evidence="3" id="KW-1185">Reference proteome</keyword>
<protein>
    <submittedName>
        <fullName evidence="2">CHASE3 domain-containing protein</fullName>
    </submittedName>
</protein>
<dbReference type="Proteomes" id="UP001056201">
    <property type="component" value="Chromosome 2"/>
</dbReference>
<proteinExistence type="predicted"/>